<feature type="region of interest" description="Disordered" evidence="1">
    <location>
        <begin position="43"/>
        <end position="68"/>
    </location>
</feature>
<feature type="compositionally biased region" description="Pro residues" evidence="1">
    <location>
        <begin position="272"/>
        <end position="284"/>
    </location>
</feature>
<feature type="compositionally biased region" description="Low complexity" evidence="1">
    <location>
        <begin position="52"/>
        <end position="68"/>
    </location>
</feature>
<dbReference type="EMBL" id="JABBWD010000006">
    <property type="protein sequence ID" value="KAG1781294.1"/>
    <property type="molecule type" value="Genomic_DNA"/>
</dbReference>
<dbReference type="Proteomes" id="UP000714275">
    <property type="component" value="Unassembled WGS sequence"/>
</dbReference>
<accession>A0A9P7A2L2</accession>
<dbReference type="OrthoDB" id="2690008at2759"/>
<evidence type="ECO:0000256" key="1">
    <source>
        <dbReference type="SAM" id="MobiDB-lite"/>
    </source>
</evidence>
<keyword evidence="3" id="KW-1185">Reference proteome</keyword>
<comment type="caution">
    <text evidence="2">The sequence shown here is derived from an EMBL/GenBank/DDBJ whole genome shotgun (WGS) entry which is preliminary data.</text>
</comment>
<feature type="compositionally biased region" description="Polar residues" evidence="1">
    <location>
        <begin position="314"/>
        <end position="326"/>
    </location>
</feature>
<sequence>MMADSKIMPALRPPRHHHSARLKVLESDLRRTKNIMESTQPPVIRGREKSRTSQGCSTTSTGTSGQDQIRPSKFTIQWQADSRRTKKVMEYLCTHTADCHVLFYSDNKSHADGDRPSAKGKLSICQIIAKHVFEKDSEYSNHYYHEPEKFCDSMNSHISDLRKKYHKFHDKLHWTGASVTPLDETTSTNLHAQIMEEFCWYDDLASILGGNPAVSLKTILLVPGADHAGNYFSLVQWSTPKNVQLSSSQYVGYVPSIQPLPPSVQPPHSTQLPPPGAQLPPPGTQLPSGTNYSGSSAQYGGWVPGTQPPPPNSQHPSGINYSSSQYGGYAPSMQPPLPSTQPTPHVATYGEQHVPYSGYIHPGHSAQPYSHPGQQQPHLPLNHKDGGMDYGGNDDGDDLYMSGPVTDLNSPPRRKSGHK</sequence>
<reference evidence="2" key="1">
    <citation type="journal article" date="2020" name="New Phytol.">
        <title>Comparative genomics reveals dynamic genome evolution in host specialist ectomycorrhizal fungi.</title>
        <authorList>
            <person name="Lofgren L.A."/>
            <person name="Nguyen N.H."/>
            <person name="Vilgalys R."/>
            <person name="Ruytinx J."/>
            <person name="Liao H.L."/>
            <person name="Branco S."/>
            <person name="Kuo A."/>
            <person name="LaButti K."/>
            <person name="Lipzen A."/>
            <person name="Andreopoulos W."/>
            <person name="Pangilinan J."/>
            <person name="Riley R."/>
            <person name="Hundley H."/>
            <person name="Na H."/>
            <person name="Barry K."/>
            <person name="Grigoriev I.V."/>
            <person name="Stajich J.E."/>
            <person name="Kennedy P.G."/>
        </authorList>
    </citation>
    <scope>NUCLEOTIDE SEQUENCE</scope>
    <source>
        <strain evidence="2">DOB743</strain>
    </source>
</reference>
<gene>
    <name evidence="2" type="ORF">EV702DRAFT_1042414</name>
</gene>
<organism evidence="2 3">
    <name type="scientific">Suillus placidus</name>
    <dbReference type="NCBI Taxonomy" id="48579"/>
    <lineage>
        <taxon>Eukaryota</taxon>
        <taxon>Fungi</taxon>
        <taxon>Dikarya</taxon>
        <taxon>Basidiomycota</taxon>
        <taxon>Agaricomycotina</taxon>
        <taxon>Agaricomycetes</taxon>
        <taxon>Agaricomycetidae</taxon>
        <taxon>Boletales</taxon>
        <taxon>Suillineae</taxon>
        <taxon>Suillaceae</taxon>
        <taxon>Suillus</taxon>
    </lineage>
</organism>
<proteinExistence type="predicted"/>
<dbReference type="AlphaFoldDB" id="A0A9P7A2L2"/>
<feature type="region of interest" description="Disordered" evidence="1">
    <location>
        <begin position="259"/>
        <end position="419"/>
    </location>
</feature>
<protein>
    <submittedName>
        <fullName evidence="2">Uncharacterized protein</fullName>
    </submittedName>
</protein>
<evidence type="ECO:0000313" key="2">
    <source>
        <dbReference type="EMBL" id="KAG1781294.1"/>
    </source>
</evidence>
<feature type="compositionally biased region" description="Polar residues" evidence="1">
    <location>
        <begin position="288"/>
        <end position="298"/>
    </location>
</feature>
<name>A0A9P7A2L2_9AGAM</name>
<evidence type="ECO:0000313" key="3">
    <source>
        <dbReference type="Proteomes" id="UP000714275"/>
    </source>
</evidence>